<dbReference type="InterPro" id="IPR040079">
    <property type="entry name" value="Glutathione_S-Trfase"/>
</dbReference>
<feature type="domain" description="GST N-terminal" evidence="5">
    <location>
        <begin position="7"/>
        <end position="89"/>
    </location>
</feature>
<comment type="caution">
    <text evidence="6">The sequence shown here is derived from an EMBL/GenBank/DDBJ whole genome shotgun (WGS) entry which is preliminary data.</text>
</comment>
<dbReference type="GO" id="GO:0004602">
    <property type="term" value="F:glutathione peroxidase activity"/>
    <property type="evidence" value="ECO:0007669"/>
    <property type="project" value="UniProtKB-ARBA"/>
</dbReference>
<protein>
    <recommendedName>
        <fullName evidence="2">glutathione transferase</fullName>
        <ecNumber evidence="2">2.5.1.18</ecNumber>
    </recommendedName>
</protein>
<dbReference type="Gene3D" id="1.20.1050.10">
    <property type="match status" value="1"/>
</dbReference>
<evidence type="ECO:0000259" key="5">
    <source>
        <dbReference type="PROSITE" id="PS50404"/>
    </source>
</evidence>
<dbReference type="GO" id="GO:0004364">
    <property type="term" value="F:glutathione transferase activity"/>
    <property type="evidence" value="ECO:0007669"/>
    <property type="project" value="UniProtKB-EC"/>
</dbReference>
<reference evidence="6" key="1">
    <citation type="submission" date="2023-11" db="EMBL/GenBank/DDBJ databases">
        <authorList>
            <person name="De Vega J J."/>
            <person name="De Vega J J."/>
        </authorList>
    </citation>
    <scope>NUCLEOTIDE SEQUENCE</scope>
</reference>
<evidence type="ECO:0000313" key="7">
    <source>
        <dbReference type="Proteomes" id="UP001295794"/>
    </source>
</evidence>
<comment type="similarity">
    <text evidence="1">Belongs to the GST superfamily.</text>
</comment>
<proteinExistence type="inferred from homology"/>
<name>A0AAD2HUJ4_9AGAR</name>
<dbReference type="CDD" id="cd03189">
    <property type="entry name" value="GST_C_GTT1_like"/>
    <property type="match status" value="1"/>
</dbReference>
<dbReference type="AlphaFoldDB" id="A0AAD2HUJ4"/>
<organism evidence="6 7">
    <name type="scientific">Mycena citricolor</name>
    <dbReference type="NCBI Taxonomy" id="2018698"/>
    <lineage>
        <taxon>Eukaryota</taxon>
        <taxon>Fungi</taxon>
        <taxon>Dikarya</taxon>
        <taxon>Basidiomycota</taxon>
        <taxon>Agaricomycotina</taxon>
        <taxon>Agaricomycetes</taxon>
        <taxon>Agaricomycetidae</taxon>
        <taxon>Agaricales</taxon>
        <taxon>Marasmiineae</taxon>
        <taxon>Mycenaceae</taxon>
        <taxon>Mycena</taxon>
    </lineage>
</organism>
<keyword evidence="3" id="KW-0808">Transferase</keyword>
<dbReference type="SFLD" id="SFLDS00019">
    <property type="entry name" value="Glutathione_Transferase_(cytos"/>
    <property type="match status" value="1"/>
</dbReference>
<dbReference type="PROSITE" id="PS50404">
    <property type="entry name" value="GST_NTER"/>
    <property type="match status" value="1"/>
</dbReference>
<dbReference type="EC" id="2.5.1.18" evidence="2"/>
<dbReference type="InterPro" id="IPR036282">
    <property type="entry name" value="Glutathione-S-Trfase_C_sf"/>
</dbReference>
<dbReference type="InterPro" id="IPR036249">
    <property type="entry name" value="Thioredoxin-like_sf"/>
</dbReference>
<dbReference type="SUPFAM" id="SSF52833">
    <property type="entry name" value="Thioredoxin-like"/>
    <property type="match status" value="1"/>
</dbReference>
<keyword evidence="7" id="KW-1185">Reference proteome</keyword>
<dbReference type="Proteomes" id="UP001295794">
    <property type="component" value="Unassembled WGS sequence"/>
</dbReference>
<evidence type="ECO:0000256" key="3">
    <source>
        <dbReference type="ARBA" id="ARBA00022679"/>
    </source>
</evidence>
<dbReference type="EMBL" id="CAVNYO010000444">
    <property type="protein sequence ID" value="CAK5281701.1"/>
    <property type="molecule type" value="Genomic_DNA"/>
</dbReference>
<dbReference type="PANTHER" id="PTHR44051">
    <property type="entry name" value="GLUTATHIONE S-TRANSFERASE-RELATED"/>
    <property type="match status" value="1"/>
</dbReference>
<accession>A0AAD2HUJ4</accession>
<dbReference type="SUPFAM" id="SSF47616">
    <property type="entry name" value="GST C-terminal domain-like"/>
    <property type="match status" value="1"/>
</dbReference>
<dbReference type="Pfam" id="PF13409">
    <property type="entry name" value="GST_N_2"/>
    <property type="match status" value="1"/>
</dbReference>
<evidence type="ECO:0000256" key="4">
    <source>
        <dbReference type="ARBA" id="ARBA00047960"/>
    </source>
</evidence>
<evidence type="ECO:0000256" key="1">
    <source>
        <dbReference type="ARBA" id="ARBA00007409"/>
    </source>
</evidence>
<comment type="catalytic activity">
    <reaction evidence="4">
        <text>RX + glutathione = an S-substituted glutathione + a halide anion + H(+)</text>
        <dbReference type="Rhea" id="RHEA:16437"/>
        <dbReference type="ChEBI" id="CHEBI:15378"/>
        <dbReference type="ChEBI" id="CHEBI:16042"/>
        <dbReference type="ChEBI" id="CHEBI:17792"/>
        <dbReference type="ChEBI" id="CHEBI:57925"/>
        <dbReference type="ChEBI" id="CHEBI:90779"/>
        <dbReference type="EC" id="2.5.1.18"/>
    </reaction>
</comment>
<dbReference type="FunFam" id="3.40.30.10:FF:000156">
    <property type="entry name" value="Glutathione S-transferase 1"/>
    <property type="match status" value="1"/>
</dbReference>
<dbReference type="GO" id="GO:0005737">
    <property type="term" value="C:cytoplasm"/>
    <property type="evidence" value="ECO:0007669"/>
    <property type="project" value="UniProtKB-ARBA"/>
</dbReference>
<dbReference type="SFLD" id="SFLDG00358">
    <property type="entry name" value="Main_(cytGST)"/>
    <property type="match status" value="1"/>
</dbReference>
<dbReference type="CDD" id="cd03046">
    <property type="entry name" value="GST_N_GTT1_like"/>
    <property type="match status" value="1"/>
</dbReference>
<sequence length="272" mass="30830">MSSETDAPQITLHWLEKSRAQRILWLLEELNVPYDIKTYKRDPKTMFADPALQAIHPLGKAPVLTIGDYTIAESAVIVEYLGEHFQSSSTIIPPKWKPGLEGKLNGETEEYKRYRYFMHYAEGSLMPFILVSLVSNDIKKAPVPFFIKPITSQISAKIMKGYVSPNYDMIVAFLEEQLATAPNGGPFLCGDKLTGADIMMSFPILVATRATELIGMDITRATHPNCLRMRMPSRRARATRKQWKRSLLSRANTVWYNSITCAVQAPADYYQF</sequence>
<dbReference type="InterPro" id="IPR004045">
    <property type="entry name" value="Glutathione_S-Trfase_N"/>
</dbReference>
<dbReference type="PANTHER" id="PTHR44051:SF9">
    <property type="entry name" value="GLUTATHIONE S-TRANSFERASE 1"/>
    <property type="match status" value="1"/>
</dbReference>
<evidence type="ECO:0000313" key="6">
    <source>
        <dbReference type="EMBL" id="CAK5281701.1"/>
    </source>
</evidence>
<gene>
    <name evidence="6" type="ORF">MYCIT1_LOCUS32920</name>
</gene>
<evidence type="ECO:0000256" key="2">
    <source>
        <dbReference type="ARBA" id="ARBA00012452"/>
    </source>
</evidence>
<dbReference type="Gene3D" id="3.40.30.10">
    <property type="entry name" value="Glutaredoxin"/>
    <property type="match status" value="1"/>
</dbReference>